<evidence type="ECO:0000256" key="1">
    <source>
        <dbReference type="SAM" id="MobiDB-lite"/>
    </source>
</evidence>
<dbReference type="RefSeq" id="XP_033445740.1">
    <property type="nucleotide sequence ID" value="XM_033598233.1"/>
</dbReference>
<keyword evidence="2" id="KW-0472">Membrane</keyword>
<dbReference type="OrthoDB" id="3799173at2759"/>
<feature type="region of interest" description="Disordered" evidence="1">
    <location>
        <begin position="171"/>
        <end position="192"/>
    </location>
</feature>
<gene>
    <name evidence="3" type="ORF">M421DRAFT_94747</name>
</gene>
<protein>
    <submittedName>
        <fullName evidence="3">Uncharacterized protein</fullName>
    </submittedName>
</protein>
<dbReference type="EMBL" id="ML978984">
    <property type="protein sequence ID" value="KAF1925488.1"/>
    <property type="molecule type" value="Genomic_DNA"/>
</dbReference>
<keyword evidence="2" id="KW-0812">Transmembrane</keyword>
<dbReference type="GeneID" id="54355900"/>
<organism evidence="3 4">
    <name type="scientific">Didymella exigua CBS 183.55</name>
    <dbReference type="NCBI Taxonomy" id="1150837"/>
    <lineage>
        <taxon>Eukaryota</taxon>
        <taxon>Fungi</taxon>
        <taxon>Dikarya</taxon>
        <taxon>Ascomycota</taxon>
        <taxon>Pezizomycotina</taxon>
        <taxon>Dothideomycetes</taxon>
        <taxon>Pleosporomycetidae</taxon>
        <taxon>Pleosporales</taxon>
        <taxon>Pleosporineae</taxon>
        <taxon>Didymellaceae</taxon>
        <taxon>Didymella</taxon>
    </lineage>
</organism>
<name>A0A6A5RE38_9PLEO</name>
<evidence type="ECO:0000313" key="4">
    <source>
        <dbReference type="Proteomes" id="UP000800082"/>
    </source>
</evidence>
<dbReference type="Proteomes" id="UP000800082">
    <property type="component" value="Unassembled WGS sequence"/>
</dbReference>
<evidence type="ECO:0000256" key="2">
    <source>
        <dbReference type="SAM" id="Phobius"/>
    </source>
</evidence>
<feature type="transmembrane region" description="Helical" evidence="2">
    <location>
        <begin position="90"/>
        <end position="111"/>
    </location>
</feature>
<dbReference type="AlphaFoldDB" id="A0A6A5RE38"/>
<proteinExistence type="predicted"/>
<accession>A0A6A5RE38</accession>
<evidence type="ECO:0000313" key="3">
    <source>
        <dbReference type="EMBL" id="KAF1925488.1"/>
    </source>
</evidence>
<sequence length="227" mass="24805">MAFHKREHSKDITASASHATPLPTYYSQQLPRWTSKSAFENQRPSNTKTETFVPCYPQYAAPMPIHMPRFDDVPLPPRPQLRRLPRKSILIPWILAASFFLLTFLLASTALDVQLFMALQRAPSNLPVQEIRIMINEDVLRGSASAYISFVTLSASAARPTAIADASPAIRDGSAVPTTTTTTGQLDAAPTAINDPPGEVNKLITVAPVPRNVGTNPTGFIKVVKMV</sequence>
<keyword evidence="2" id="KW-1133">Transmembrane helix</keyword>
<reference evidence="3" key="1">
    <citation type="journal article" date="2020" name="Stud. Mycol.">
        <title>101 Dothideomycetes genomes: a test case for predicting lifestyles and emergence of pathogens.</title>
        <authorList>
            <person name="Haridas S."/>
            <person name="Albert R."/>
            <person name="Binder M."/>
            <person name="Bloem J."/>
            <person name="Labutti K."/>
            <person name="Salamov A."/>
            <person name="Andreopoulos B."/>
            <person name="Baker S."/>
            <person name="Barry K."/>
            <person name="Bills G."/>
            <person name="Bluhm B."/>
            <person name="Cannon C."/>
            <person name="Castanera R."/>
            <person name="Culley D."/>
            <person name="Daum C."/>
            <person name="Ezra D."/>
            <person name="Gonzalez J."/>
            <person name="Henrissat B."/>
            <person name="Kuo A."/>
            <person name="Liang C."/>
            <person name="Lipzen A."/>
            <person name="Lutzoni F."/>
            <person name="Magnuson J."/>
            <person name="Mondo S."/>
            <person name="Nolan M."/>
            <person name="Ohm R."/>
            <person name="Pangilinan J."/>
            <person name="Park H.-J."/>
            <person name="Ramirez L."/>
            <person name="Alfaro M."/>
            <person name="Sun H."/>
            <person name="Tritt A."/>
            <person name="Yoshinaga Y."/>
            <person name="Zwiers L.-H."/>
            <person name="Turgeon B."/>
            <person name="Goodwin S."/>
            <person name="Spatafora J."/>
            <person name="Crous P."/>
            <person name="Grigoriev I."/>
        </authorList>
    </citation>
    <scope>NUCLEOTIDE SEQUENCE</scope>
    <source>
        <strain evidence="3">CBS 183.55</strain>
    </source>
</reference>
<keyword evidence="4" id="KW-1185">Reference proteome</keyword>